<dbReference type="InterPro" id="IPR040607">
    <property type="entry name" value="ALP_N"/>
</dbReference>
<feature type="domain" description="Actin homologue MreB-like C-terminal" evidence="2">
    <location>
        <begin position="176"/>
        <end position="269"/>
    </location>
</feature>
<comment type="caution">
    <text evidence="3">The sequence shown here is derived from an EMBL/GenBank/DDBJ whole genome shotgun (WGS) entry which is preliminary data.</text>
</comment>
<dbReference type="RefSeq" id="WP_217068960.1">
    <property type="nucleotide sequence ID" value="NZ_JAHQCS010000178.1"/>
</dbReference>
<evidence type="ECO:0000313" key="4">
    <source>
        <dbReference type="Proteomes" id="UP000784880"/>
    </source>
</evidence>
<dbReference type="Proteomes" id="UP000784880">
    <property type="component" value="Unassembled WGS sequence"/>
</dbReference>
<proteinExistence type="predicted"/>
<accession>A0ABS6JL52</accession>
<keyword evidence="4" id="KW-1185">Reference proteome</keyword>
<dbReference type="Pfam" id="PF21522">
    <property type="entry name" value="MreB-like_C"/>
    <property type="match status" value="1"/>
</dbReference>
<dbReference type="InterPro" id="IPR049067">
    <property type="entry name" value="MreB-like_C"/>
</dbReference>
<dbReference type="Pfam" id="PF17989">
    <property type="entry name" value="ALP_N"/>
    <property type="match status" value="1"/>
</dbReference>
<protein>
    <submittedName>
        <fullName evidence="3">ParM/StbA family protein</fullName>
    </submittedName>
</protein>
<reference evidence="3 4" key="1">
    <citation type="submission" date="2021-06" db="EMBL/GenBank/DDBJ databases">
        <title>Bacillus sp. RD4P76, an endophyte from a halophyte.</title>
        <authorList>
            <person name="Sun J.-Q."/>
        </authorList>
    </citation>
    <scope>NUCLEOTIDE SEQUENCE [LARGE SCALE GENOMIC DNA]</scope>
    <source>
        <strain evidence="3 4">CGMCC 1.15917</strain>
    </source>
</reference>
<feature type="domain" description="Actin-like protein N-terminal" evidence="1">
    <location>
        <begin position="5"/>
        <end position="151"/>
    </location>
</feature>
<organism evidence="3 4">
    <name type="scientific">Evansella tamaricis</name>
    <dbReference type="NCBI Taxonomy" id="2069301"/>
    <lineage>
        <taxon>Bacteria</taxon>
        <taxon>Bacillati</taxon>
        <taxon>Bacillota</taxon>
        <taxon>Bacilli</taxon>
        <taxon>Bacillales</taxon>
        <taxon>Bacillaceae</taxon>
        <taxon>Evansella</taxon>
    </lineage>
</organism>
<dbReference type="EMBL" id="JAHQCS010000178">
    <property type="protein sequence ID" value="MBU9714407.1"/>
    <property type="molecule type" value="Genomic_DNA"/>
</dbReference>
<gene>
    <name evidence="3" type="ORF">KS419_21950</name>
</gene>
<dbReference type="CDD" id="cd24025">
    <property type="entry name" value="ASKHA_NBD_ParM_pCBH-like"/>
    <property type="match status" value="1"/>
</dbReference>
<evidence type="ECO:0000259" key="2">
    <source>
        <dbReference type="Pfam" id="PF21522"/>
    </source>
</evidence>
<sequence length="316" mass="35993">MNIPVDLGFGWTKAMYGSKVFRQPSIVGETKPLFPENKRKGDLIYENKYFVGDLALRHSDVKFTSIKENKADSWITEILLKTALGYLAPMETVNVVTGLPIDYYFSQKESFTNMLESFNDHKPFHLDVLKQSDFMAFPKINKYKIIPQPLGAAMDFLLDVHGELVKTEEAKKTILVIDIGYYTLDLLILDGMEIHKFSCSPPNLGVDTAYRLLQQYLKENLNTAPARHELDRVVLSGEFQDYDVKPLILKAFRSLATQIQNEIESFNMNFHLSLITGGAAHLISDLIEVHNKVILDDPQMAIVRGYRKLGIRSWGE</sequence>
<evidence type="ECO:0000259" key="1">
    <source>
        <dbReference type="Pfam" id="PF17989"/>
    </source>
</evidence>
<evidence type="ECO:0000313" key="3">
    <source>
        <dbReference type="EMBL" id="MBU9714407.1"/>
    </source>
</evidence>
<name>A0ABS6JL52_9BACI</name>